<name>A0ABW1RAQ8_9LACO</name>
<dbReference type="InterPro" id="IPR012341">
    <property type="entry name" value="6hp_glycosidase-like_sf"/>
</dbReference>
<keyword evidence="1 2" id="KW-0378">Hydrolase</keyword>
<dbReference type="InterPro" id="IPR010905">
    <property type="entry name" value="Glyco_hydro_88"/>
</dbReference>
<dbReference type="InterPro" id="IPR052043">
    <property type="entry name" value="PolySaccharide_Degr_Enz"/>
</dbReference>
<proteinExistence type="predicted"/>
<organism evidence="2 3">
    <name type="scientific">Loigolactobacillus jiayinensis</name>
    <dbReference type="NCBI Taxonomy" id="2486016"/>
    <lineage>
        <taxon>Bacteria</taxon>
        <taxon>Bacillati</taxon>
        <taxon>Bacillota</taxon>
        <taxon>Bacilli</taxon>
        <taxon>Lactobacillales</taxon>
        <taxon>Lactobacillaceae</taxon>
        <taxon>Loigolactobacillus</taxon>
    </lineage>
</organism>
<dbReference type="Proteomes" id="UP001596289">
    <property type="component" value="Unassembled WGS sequence"/>
</dbReference>
<protein>
    <submittedName>
        <fullName evidence="2">Glycoside hydrolase family 105 protein</fullName>
    </submittedName>
</protein>
<dbReference type="EMBL" id="JBHSSL010000020">
    <property type="protein sequence ID" value="MFC6169591.1"/>
    <property type="molecule type" value="Genomic_DNA"/>
</dbReference>
<gene>
    <name evidence="2" type="ORF">ACFQGP_03235</name>
</gene>
<reference evidence="3" key="1">
    <citation type="journal article" date="2019" name="Int. J. Syst. Evol. Microbiol.">
        <title>The Global Catalogue of Microorganisms (GCM) 10K type strain sequencing project: providing services to taxonomists for standard genome sequencing and annotation.</title>
        <authorList>
            <consortium name="The Broad Institute Genomics Platform"/>
            <consortium name="The Broad Institute Genome Sequencing Center for Infectious Disease"/>
            <person name="Wu L."/>
            <person name="Ma J."/>
        </authorList>
    </citation>
    <scope>NUCLEOTIDE SEQUENCE [LARGE SCALE GENOMIC DNA]</scope>
    <source>
        <strain evidence="3">CCM 8904</strain>
    </source>
</reference>
<dbReference type="PANTHER" id="PTHR33886">
    <property type="entry name" value="UNSATURATED RHAMNOGALACTURONAN HYDROLASE (EUROFUNG)"/>
    <property type="match status" value="1"/>
</dbReference>
<comment type="caution">
    <text evidence="2">The sequence shown here is derived from an EMBL/GenBank/DDBJ whole genome shotgun (WGS) entry which is preliminary data.</text>
</comment>
<evidence type="ECO:0000313" key="2">
    <source>
        <dbReference type="EMBL" id="MFC6169591.1"/>
    </source>
</evidence>
<dbReference type="Gene3D" id="1.50.10.10">
    <property type="match status" value="1"/>
</dbReference>
<dbReference type="InterPro" id="IPR008928">
    <property type="entry name" value="6-hairpin_glycosidase_sf"/>
</dbReference>
<sequence>MQKEGTISRDELTGTIDLLIHNLVNLSDPTGKSAVKVADGSIIDNKSFDFWEWTSGIGLYGMMKYYQMTRKQEVLDRIVKWYDDHLFRKTPVEKNINTMVQMLTLAYLYEETGNKAYLPYLHSWADWLYYELPRTELGGFQHVTYGDLNPNEMWDDTLMMSVLTLTKLGKVFGNQDYIETAKEQFLLHIQFLQDRHTGLWFHGWTFNDKNNFGAAFWGRGNSWVTIVIPEFLDLLDLPENDGFQKFLLTSFKYQLDALKKYQDDSGLWHTLIDDPSSYVEASATAGFAYGALKAVHEHYVGDEYREMAMKAVKALLANIDDKGGLAHVSGGTPMGKDRDFYKHVPIDIMPYGQSMATLALIEYLKEFY</sequence>
<evidence type="ECO:0000313" key="3">
    <source>
        <dbReference type="Proteomes" id="UP001596289"/>
    </source>
</evidence>
<dbReference type="PANTHER" id="PTHR33886:SF8">
    <property type="entry name" value="UNSATURATED RHAMNOGALACTURONAN HYDROLASE (EUROFUNG)"/>
    <property type="match status" value="1"/>
</dbReference>
<evidence type="ECO:0000256" key="1">
    <source>
        <dbReference type="ARBA" id="ARBA00022801"/>
    </source>
</evidence>
<dbReference type="Pfam" id="PF07470">
    <property type="entry name" value="Glyco_hydro_88"/>
    <property type="match status" value="1"/>
</dbReference>
<accession>A0ABW1RAQ8</accession>
<dbReference type="SUPFAM" id="SSF48208">
    <property type="entry name" value="Six-hairpin glycosidases"/>
    <property type="match status" value="1"/>
</dbReference>
<dbReference type="GO" id="GO:0016787">
    <property type="term" value="F:hydrolase activity"/>
    <property type="evidence" value="ECO:0007669"/>
    <property type="project" value="UniProtKB-KW"/>
</dbReference>
<keyword evidence="3" id="KW-1185">Reference proteome</keyword>
<dbReference type="RefSeq" id="WP_225418778.1">
    <property type="nucleotide sequence ID" value="NZ_JBHSSL010000020.1"/>
</dbReference>